<evidence type="ECO:0000256" key="2">
    <source>
        <dbReference type="SAM" id="MobiDB-lite"/>
    </source>
</evidence>
<feature type="non-terminal residue" evidence="3">
    <location>
        <position position="475"/>
    </location>
</feature>
<dbReference type="EMBL" id="CAUYUJ010002231">
    <property type="protein sequence ID" value="CAK0799856.1"/>
    <property type="molecule type" value="Genomic_DNA"/>
</dbReference>
<evidence type="ECO:0000256" key="1">
    <source>
        <dbReference type="SAM" id="Coils"/>
    </source>
</evidence>
<feature type="region of interest" description="Disordered" evidence="2">
    <location>
        <begin position="69"/>
        <end position="89"/>
    </location>
</feature>
<protein>
    <submittedName>
        <fullName evidence="3">Uncharacterized protein</fullName>
    </submittedName>
</protein>
<sequence length="475" mass="51770">MCKFCVHKKSGLPLANWGSNDRCFMCHVHKSASFKCVRPSKSPSFSTGGKDKGALSKLVRRLEELERESATLKGDGGGGPPQSDTTNEPAELREEIDALAKHIKWLESTKGEWAKAALAAAQSQLEVAKAKLHENKPLGAKLSVLSRRVEQARKQKEKAIADRAVAQAALESARKALADADALIAEKIQACEKLEIELSNLAQRDTDAVETVVDEVKLEDVLSSMEGISDPKKAAPALVATLSTGGVGKALSEHVHGPWQQEAFIRIDCLPAAKVADQGGRRCKSKYRNKFVIKYGGLDFPDYSGLRLSEYKGEDDPIDKSWVNTIVSCWGGKSHADLVQQLKWDAASHLSSSIPVPTTLSLVTYNSNAWSTMQGFSEWTVLDRADQPDVIFGQGHRLRSGDQLKSAQSWARERGYKFLANGRAVTGKKITETSSGVGILTSGHIASIGHPPNNEFDKSRLTFQRVTLGVMQVRL</sequence>
<gene>
    <name evidence="3" type="ORF">PCOR1329_LOCUS8180</name>
</gene>
<dbReference type="Proteomes" id="UP001189429">
    <property type="component" value="Unassembled WGS sequence"/>
</dbReference>
<organism evidence="3 4">
    <name type="scientific">Prorocentrum cordatum</name>
    <dbReference type="NCBI Taxonomy" id="2364126"/>
    <lineage>
        <taxon>Eukaryota</taxon>
        <taxon>Sar</taxon>
        <taxon>Alveolata</taxon>
        <taxon>Dinophyceae</taxon>
        <taxon>Prorocentrales</taxon>
        <taxon>Prorocentraceae</taxon>
        <taxon>Prorocentrum</taxon>
    </lineage>
</organism>
<name>A0ABN9Q5R1_9DINO</name>
<feature type="coiled-coil region" evidence="1">
    <location>
        <begin position="142"/>
        <end position="204"/>
    </location>
</feature>
<comment type="caution">
    <text evidence="3">The sequence shown here is derived from an EMBL/GenBank/DDBJ whole genome shotgun (WGS) entry which is preliminary data.</text>
</comment>
<keyword evidence="4" id="KW-1185">Reference proteome</keyword>
<evidence type="ECO:0000313" key="3">
    <source>
        <dbReference type="EMBL" id="CAK0799856.1"/>
    </source>
</evidence>
<keyword evidence="1" id="KW-0175">Coiled coil</keyword>
<proteinExistence type="predicted"/>
<evidence type="ECO:0000313" key="4">
    <source>
        <dbReference type="Proteomes" id="UP001189429"/>
    </source>
</evidence>
<reference evidence="3" key="1">
    <citation type="submission" date="2023-10" db="EMBL/GenBank/DDBJ databases">
        <authorList>
            <person name="Chen Y."/>
            <person name="Shah S."/>
            <person name="Dougan E. K."/>
            <person name="Thang M."/>
            <person name="Chan C."/>
        </authorList>
    </citation>
    <scope>NUCLEOTIDE SEQUENCE [LARGE SCALE GENOMIC DNA]</scope>
</reference>
<accession>A0ABN9Q5R1</accession>